<keyword evidence="3" id="KW-0539">Nucleus</keyword>
<dbReference type="PANTHER" id="PTHR12363:SF33">
    <property type="entry name" value="IMPORTIN-13"/>
    <property type="match status" value="1"/>
</dbReference>
<sequence length="1002" mass="112815">MNHDQLPSSIEEVETLIKRLYGVGKPEDIVRTQIVLHKLQLSSQGWQLANVLLNRDDNQLRFFAALTIIVKLNTDAKSLSENDTASLLLALINSLILWTKSDEGPLVGRKLCSALVSYFLQFSHIWSRCVQHLLYCFCRDEALPYTSLREAPDSIILVQNVSDKKARAVLWFASTLVEDVSKTDSNSMRTHKFHSHIRPNVNDVVPLIRKYLFEAPNQALTRTQQEAMKCFQSCMSYSHRSFIDKEAELDVLHNLTQPALQHIVNDELYETTVELFIDILSTYSRFLQPEDFDNLLSLFSTPWALKRYQTLVEGNYDWESLQFGMLLLAFGDAIVKELTQKIEVPRYNQYLVLLLGLLEAKGYAVAEDKIYVPALEFWSTFVECMVDESFSVESGTTPPWFPMAKSFVMQAIQSCWYKSHYPNAKIFSSWDSVDIAGFKDARRDLSDLNQQFYLVAGCSMLNFWVEKVSHSAANKNWLELEASFFCLEQLNDSISEPSHRDNVMDQVFTPDLIALFTQQHLEIFSITRRTFLNLVGGYANYFKTRSLLLLQVLNIAFVALKSSGLADQASRCILKLCSDCRSNLVPDLDGFIQHYSSIALDNTLDHNIKESVIEGITCLIQALDDDVSKIGPLNQLLNYVEADVSNCLHILGNQRPTSEDMKPLCSPTEEAKAIDIGILSLKCLLGIARGIQAPDDQPINLDKGDGYVSVWTIETGLLVQKRIYNIIEQVYEALGSHGEIIEQCCLVWRQGLRELEPGPFVLPSSLVSQFMMKTNLQTPRLGLVIKTAASFTSAKHNSNPEEVLGPLLAWVAYLLHDLGGPASDTEIAHAGIEFMYRLLPKYLGVLMSHRPSTSLEYLFMFALEAMKGNDPLPKSAAADFWGAFFSVTSPPIDIQSDLTSAIQVLGPLLARALIFNIGGSAARSELEKVSDPIKKIVTCHVNAKRWLEEALVDSNFPSDRVNNKDKSIFLQKLMNLRGSQTTTQVVKDFWLACRGSQFAYAS</sequence>
<reference evidence="5" key="1">
    <citation type="submission" date="2020-10" db="EMBL/GenBank/DDBJ databases">
        <authorList>
            <person name="Muller C M."/>
        </authorList>
    </citation>
    <scope>NUCLEOTIDE SEQUENCE</scope>
    <source>
        <strain evidence="5">THUN-12</strain>
    </source>
</reference>
<name>A0A9W4GBK0_BLUGR</name>
<dbReference type="EMBL" id="CAJHIT010000001">
    <property type="protein sequence ID" value="CAD6498681.1"/>
    <property type="molecule type" value="Genomic_DNA"/>
</dbReference>
<evidence type="ECO:0000256" key="2">
    <source>
        <dbReference type="ARBA" id="ARBA00022448"/>
    </source>
</evidence>
<evidence type="ECO:0000256" key="3">
    <source>
        <dbReference type="ARBA" id="ARBA00023242"/>
    </source>
</evidence>
<evidence type="ECO:0000259" key="4">
    <source>
        <dbReference type="Pfam" id="PF08389"/>
    </source>
</evidence>
<feature type="domain" description="Exportin-1/Importin-beta-like" evidence="4">
    <location>
        <begin position="107"/>
        <end position="254"/>
    </location>
</feature>
<dbReference type="GO" id="GO:0005737">
    <property type="term" value="C:cytoplasm"/>
    <property type="evidence" value="ECO:0007669"/>
    <property type="project" value="TreeGrafter"/>
</dbReference>
<dbReference type="GO" id="GO:0006606">
    <property type="term" value="P:protein import into nucleus"/>
    <property type="evidence" value="ECO:0007669"/>
    <property type="project" value="TreeGrafter"/>
</dbReference>
<evidence type="ECO:0000313" key="6">
    <source>
        <dbReference type="Proteomes" id="UP000683417"/>
    </source>
</evidence>
<dbReference type="Proteomes" id="UP000683417">
    <property type="component" value="Unassembled WGS sequence"/>
</dbReference>
<accession>A0A9W4GBK0</accession>
<comment type="subcellular location">
    <subcellularLocation>
        <location evidence="1">Nucleus</location>
    </subcellularLocation>
</comment>
<dbReference type="AlphaFoldDB" id="A0A9W4GBK0"/>
<proteinExistence type="predicted"/>
<dbReference type="GO" id="GO:0005634">
    <property type="term" value="C:nucleus"/>
    <property type="evidence" value="ECO:0007669"/>
    <property type="project" value="UniProtKB-SubCell"/>
</dbReference>
<gene>
    <name evidence="5" type="ORF">BGTH12_LOCUS39</name>
</gene>
<organism evidence="5 6">
    <name type="scientific">Blumeria graminis f. sp. triticale</name>
    <dbReference type="NCBI Taxonomy" id="1689686"/>
    <lineage>
        <taxon>Eukaryota</taxon>
        <taxon>Fungi</taxon>
        <taxon>Dikarya</taxon>
        <taxon>Ascomycota</taxon>
        <taxon>Pezizomycotina</taxon>
        <taxon>Leotiomycetes</taxon>
        <taxon>Erysiphales</taxon>
        <taxon>Erysiphaceae</taxon>
        <taxon>Blumeria</taxon>
    </lineage>
</organism>
<evidence type="ECO:0000313" key="5">
    <source>
        <dbReference type="EMBL" id="CAD6498681.1"/>
    </source>
</evidence>
<dbReference type="PANTHER" id="PTHR12363">
    <property type="entry name" value="TRANSPORTIN 3 AND IMPORTIN 13"/>
    <property type="match status" value="1"/>
</dbReference>
<protein>
    <submittedName>
        <fullName evidence="5">BgTH12-04342</fullName>
    </submittedName>
</protein>
<comment type="caution">
    <text evidence="5">The sequence shown here is derived from an EMBL/GenBank/DDBJ whole genome shotgun (WGS) entry which is preliminary data.</text>
</comment>
<dbReference type="InterPro" id="IPR051345">
    <property type="entry name" value="Importin_beta-like_NTR"/>
</dbReference>
<keyword evidence="2" id="KW-0813">Transport</keyword>
<evidence type="ECO:0000256" key="1">
    <source>
        <dbReference type="ARBA" id="ARBA00004123"/>
    </source>
</evidence>
<dbReference type="Pfam" id="PF08389">
    <property type="entry name" value="Xpo1"/>
    <property type="match status" value="1"/>
</dbReference>
<dbReference type="InterPro" id="IPR013598">
    <property type="entry name" value="Exportin-1/Importin-b-like"/>
</dbReference>